<proteinExistence type="predicted"/>
<gene>
    <name evidence="6" type="ORF">BC739_007602</name>
</gene>
<evidence type="ECO:0000256" key="2">
    <source>
        <dbReference type="ARBA" id="ARBA00023125"/>
    </source>
</evidence>
<evidence type="ECO:0000256" key="4">
    <source>
        <dbReference type="PROSITE-ProRule" id="PRU00335"/>
    </source>
</evidence>
<feature type="DNA-binding region" description="H-T-H motif" evidence="4">
    <location>
        <begin position="40"/>
        <end position="59"/>
    </location>
</feature>
<dbReference type="SUPFAM" id="SSF46689">
    <property type="entry name" value="Homeodomain-like"/>
    <property type="match status" value="1"/>
</dbReference>
<dbReference type="PROSITE" id="PS50977">
    <property type="entry name" value="HTH_TETR_2"/>
    <property type="match status" value="1"/>
</dbReference>
<keyword evidence="1" id="KW-0805">Transcription regulation</keyword>
<dbReference type="InterPro" id="IPR004111">
    <property type="entry name" value="Repressor_TetR_C"/>
</dbReference>
<sequence>MLIWERPERAARGPRPSRSREEIARVAVLLADTEGLDAVSMRRVAGELGTGTTSLYRYVSKKDELFDLMLDRVLGESPLPPLTGNWRADLRAFALRMRTMMLRHPWAVALSAGRPTLGPNSLRASEHALTAVDGLGLHIDDMMIVVDTLQAFVRGAVMRDLEESQAQRRSGLDFRAYIKSQADYGLRVVASGQYPRMTRYLVEAEIPHAADRAERTFTLGLERLLDGLSRTIRAD</sequence>
<evidence type="ECO:0000256" key="3">
    <source>
        <dbReference type="ARBA" id="ARBA00023163"/>
    </source>
</evidence>
<feature type="domain" description="HTH tetR-type" evidence="5">
    <location>
        <begin position="17"/>
        <end position="77"/>
    </location>
</feature>
<dbReference type="RefSeq" id="WP_318296830.1">
    <property type="nucleotide sequence ID" value="NZ_BAAABQ010000025.1"/>
</dbReference>
<dbReference type="Pfam" id="PF00440">
    <property type="entry name" value="TetR_N"/>
    <property type="match status" value="1"/>
</dbReference>
<name>A0ABR6BUY2_9PSEU</name>
<dbReference type="SUPFAM" id="SSF48498">
    <property type="entry name" value="Tetracyclin repressor-like, C-terminal domain"/>
    <property type="match status" value="1"/>
</dbReference>
<accession>A0ABR6BUY2</accession>
<dbReference type="PANTHER" id="PTHR30055:SF151">
    <property type="entry name" value="TRANSCRIPTIONAL REGULATORY PROTEIN"/>
    <property type="match status" value="1"/>
</dbReference>
<reference evidence="6 7" key="1">
    <citation type="submission" date="2020-08" db="EMBL/GenBank/DDBJ databases">
        <title>Genomic Encyclopedia of Archaeal and Bacterial Type Strains, Phase II (KMG-II): from individual species to whole genera.</title>
        <authorList>
            <person name="Goeker M."/>
        </authorList>
    </citation>
    <scope>NUCLEOTIDE SEQUENCE [LARGE SCALE GENOMIC DNA]</scope>
    <source>
        <strain evidence="6 7">DSM 43850</strain>
    </source>
</reference>
<keyword evidence="3" id="KW-0804">Transcription</keyword>
<organism evidence="6 7">
    <name type="scientific">Kutzneria viridogrisea</name>
    <dbReference type="NCBI Taxonomy" id="47990"/>
    <lineage>
        <taxon>Bacteria</taxon>
        <taxon>Bacillati</taxon>
        <taxon>Actinomycetota</taxon>
        <taxon>Actinomycetes</taxon>
        <taxon>Pseudonocardiales</taxon>
        <taxon>Pseudonocardiaceae</taxon>
        <taxon>Kutzneria</taxon>
    </lineage>
</organism>
<evidence type="ECO:0000259" key="5">
    <source>
        <dbReference type="PROSITE" id="PS50977"/>
    </source>
</evidence>
<protein>
    <submittedName>
        <fullName evidence="6">AcrR family transcriptional regulator</fullName>
    </submittedName>
</protein>
<dbReference type="InterPro" id="IPR036271">
    <property type="entry name" value="Tet_transcr_reg_TetR-rel_C_sf"/>
</dbReference>
<keyword evidence="2 4" id="KW-0238">DNA-binding</keyword>
<evidence type="ECO:0000313" key="7">
    <source>
        <dbReference type="Proteomes" id="UP000517916"/>
    </source>
</evidence>
<keyword evidence="7" id="KW-1185">Reference proteome</keyword>
<evidence type="ECO:0000256" key="1">
    <source>
        <dbReference type="ARBA" id="ARBA00023015"/>
    </source>
</evidence>
<dbReference type="InterPro" id="IPR001647">
    <property type="entry name" value="HTH_TetR"/>
</dbReference>
<dbReference type="Pfam" id="PF02909">
    <property type="entry name" value="TetR_C_1"/>
    <property type="match status" value="1"/>
</dbReference>
<dbReference type="PANTHER" id="PTHR30055">
    <property type="entry name" value="HTH-TYPE TRANSCRIPTIONAL REGULATOR RUTR"/>
    <property type="match status" value="1"/>
</dbReference>
<dbReference type="Gene3D" id="1.10.357.10">
    <property type="entry name" value="Tetracycline Repressor, domain 2"/>
    <property type="match status" value="1"/>
</dbReference>
<dbReference type="InterPro" id="IPR050109">
    <property type="entry name" value="HTH-type_TetR-like_transc_reg"/>
</dbReference>
<evidence type="ECO:0000313" key="6">
    <source>
        <dbReference type="EMBL" id="MBA8930369.1"/>
    </source>
</evidence>
<dbReference type="Gene3D" id="1.10.10.60">
    <property type="entry name" value="Homeodomain-like"/>
    <property type="match status" value="1"/>
</dbReference>
<dbReference type="EMBL" id="JACJID010000006">
    <property type="protein sequence ID" value="MBA8930369.1"/>
    <property type="molecule type" value="Genomic_DNA"/>
</dbReference>
<comment type="caution">
    <text evidence="6">The sequence shown here is derived from an EMBL/GenBank/DDBJ whole genome shotgun (WGS) entry which is preliminary data.</text>
</comment>
<dbReference type="InterPro" id="IPR009057">
    <property type="entry name" value="Homeodomain-like_sf"/>
</dbReference>
<dbReference type="Proteomes" id="UP000517916">
    <property type="component" value="Unassembled WGS sequence"/>
</dbReference>